<name>A0ACD5XXK9_AVESA</name>
<proteinExistence type="predicted"/>
<organism evidence="1 2">
    <name type="scientific">Avena sativa</name>
    <name type="common">Oat</name>
    <dbReference type="NCBI Taxonomy" id="4498"/>
    <lineage>
        <taxon>Eukaryota</taxon>
        <taxon>Viridiplantae</taxon>
        <taxon>Streptophyta</taxon>
        <taxon>Embryophyta</taxon>
        <taxon>Tracheophyta</taxon>
        <taxon>Spermatophyta</taxon>
        <taxon>Magnoliopsida</taxon>
        <taxon>Liliopsida</taxon>
        <taxon>Poales</taxon>
        <taxon>Poaceae</taxon>
        <taxon>BOP clade</taxon>
        <taxon>Pooideae</taxon>
        <taxon>Poodae</taxon>
        <taxon>Poeae</taxon>
        <taxon>Poeae Chloroplast Group 1 (Aveneae type)</taxon>
        <taxon>Aveninae</taxon>
        <taxon>Avena</taxon>
    </lineage>
</organism>
<reference evidence="1" key="1">
    <citation type="submission" date="2021-05" db="EMBL/GenBank/DDBJ databases">
        <authorList>
            <person name="Scholz U."/>
            <person name="Mascher M."/>
            <person name="Fiebig A."/>
        </authorList>
    </citation>
    <scope>NUCLEOTIDE SEQUENCE [LARGE SCALE GENOMIC DNA]</scope>
</reference>
<accession>A0ACD5XXK9</accession>
<reference evidence="1" key="2">
    <citation type="submission" date="2025-09" db="UniProtKB">
        <authorList>
            <consortium name="EnsemblPlants"/>
        </authorList>
    </citation>
    <scope>IDENTIFICATION</scope>
</reference>
<dbReference type="Proteomes" id="UP001732700">
    <property type="component" value="Chromosome 5C"/>
</dbReference>
<protein>
    <submittedName>
        <fullName evidence="1">Uncharacterized protein</fullName>
    </submittedName>
</protein>
<evidence type="ECO:0000313" key="1">
    <source>
        <dbReference type="EnsemblPlants" id="AVESA.00010b.r2.5CG0869620.1.CDS"/>
    </source>
</evidence>
<keyword evidence="2" id="KW-1185">Reference proteome</keyword>
<evidence type="ECO:0000313" key="2">
    <source>
        <dbReference type="Proteomes" id="UP001732700"/>
    </source>
</evidence>
<sequence length="535" mass="58435">MASSPTSASWSPDNLLDEPSRGRALRISAEGSEDGASALPERVTSRLRTRKTLRDICKRYWIPDDFAPVLAGDLSSCSPPPTGSVCVYVDALDAGLRLPLHPFFGTVLSHFGLAPGQLAPNGWRALAGFVVLSHFAGVAPSLSVFRYFFSLCPFPPHRLYTIRGKDAAGLLFARMGGNKYRGWKEEFFFLSSPEPWPCPVEWGEPYRSATFDPTLTVPEKAVAEHLLRARGSSPIDLTTYLHDSNMSAAKIIILPPPTPQGMGKRGNVVMAARTAPARKVALLKKEPDCKVSPCLGKKRKPAEDNESSGSDTSCPWRPPTSSKAGGKQRGALRQPRDGRWIAARRLLQSAVTPLTQRELAACRPADVVTSSYVSLLQTANEVAFSLGYALELEEKLRAREREAEALRSELRRAKAELAQSSKVAALRAERHTAKVELAQTKADALRVELRRAKAELARTNADALRAELRGANAELDQTKADAERTRAAATRALAGRELMGYERGLADMKRAALQRYPLLDPSCLVVRHHGSGPPY</sequence>
<dbReference type="EnsemblPlants" id="AVESA.00010b.r2.5CG0869620.1">
    <property type="protein sequence ID" value="AVESA.00010b.r2.5CG0869620.1.CDS"/>
    <property type="gene ID" value="AVESA.00010b.r2.5CG0869620"/>
</dbReference>